<dbReference type="OrthoDB" id="5363773at2"/>
<sequence length="3010" mass="336292">MKFLKIILLGLFLCGSMAYGACVGLKPNQFNLQNGKTVSGYAANSNVYYLTYKAENTGRITLQITNSHPVPVNWKIGVSQTNGDCTNMQNKAKDPLLSDAKFDVEKDKIYYIYMVPGTEGFNYNAKIKFIPNTAGYITCKQGGNGGELKPGQENIINADSNNLTFYYYRPNQNGTMYFPKFDNIEVAILKNYVSNCDMANSMSYYKLDVGRTIELENGEDYYIYFKKIAGKNDVNNGRIIPKFPYSNSGNVIVPDEDKQCDLMKEFTNFKSDLNWPDCNDGPHAFCMNFESWLPANRYLPNGYIKLKPFSDGKLVAKNLDQATKNTRFEITQIAPTGNRCPIRHEVTEYEVKQGETYYVLMNYADNGRYHYALDLIPKGSPGGNPGVSSCKDMIGIPSTVSTDNAPNCDHGFCKEIKTTNTMNGYFRIIPDSNGNLSVGTDNSNVKVSISKTGPVAGAVCPVEPVKSSDSFDNAKKGEIYYVYVSGATSEYNIYADIKNICAIKPYIIKDRITNDITKYVELISDDNKTINFDSNYLKISIPNTIAKDFSMTVSSPTNAIKFGDISTQNEDNCKNASQKSVSYTFLQNFKGDLYIPFGGSISKTDKHIQIKFKSPNSPANTDEANWNDTDLCSNALSTALISNDTKILSLNRIIDGVEYKKVNYKLSYITLDLSQVKNDSSVIEITSPNGQIKFGDFKLNDTECSPASLTSLKFSMNSIKNYDKQIYIPISGSSTGGDDIKITVNSNLDNNKKCFETFRRAGISTSGVVANYDKTRNAYIFSGIYDFQTDKSSPFKFEREHFFKYHADSNGTIEVKAFKFEDGKQGAEANDVNLYITTKNPGLNDYESCPATSNLKNLMVTEGEDYYIYFDNTNNDVDMRFIELKFTPDKTPDHNSGGTDVNGGTDQTGLIKPEDVEVKEKSEPFGNAYPARFKYITNVDFQVDDKGDNDPSNDTIQYVTMKDDTGGYFDRASINGNYVIIGNRVNSSNGVNFDRANMGNLREDTGFRTNSSRAKIKLPPNIKAKDIKYAKLFWSGLLQEGRNRSNSWTNCGSNPSDRYLDFKNYLLGEIKGYDSAKFRIANENIKSTDFVSRPNKQTYYFGSTDDCGGWNFSYTASVDIVNEIREYVKAKIENSATNKEAEFDFTAGDILFSTGPTSGMSLLTGGAVSPGGNIIRGKYGNWALVIVYDKGNDAPSKGEDYYAYYKPRSVVIYKGLGLQSAPSGGNLLSFTSGNGNQYATNDINKVTAKSTLTMTFDGFFTPFADKYNTKLSIYGSSGSKENTGEMVAAKSMDENEYSYKNLYNEANPSMFNNDNTLVNYFDGKGQLNGTTNDLIVDCAGGASTDSCDYKFSEIVGQKGELGFDIDTYNLNGLGIMKRNNTGINLKVMTYWVSSGNWSAADVFIPSVVAFSTDIYVPELCYIDRVYDAKGWFNWYKYKYDGDKDEVTEEEAAETSIKDIVKKPDPVEKIKDIRQERKTVIAGQELYYRTIFLNQAKNETAAQSVVITVDTKDNTYTKNSVGIDNMHNSTDIYENKNTVYLRDNETGYYDNILRTGGAIKADQVQYMDYRDRSPRLYLGKGAGDIIGGIPNGGDFTRFDKTNYAAFAEFNATVGNSFKLSAIEYKVGYVVKNDGGEIIADLRKHPVKIKRCDVDSDYEKETRKNVNTILPLDGLKIVNQNVSEALRPKDGNIALEQDERLYTQVAELPFRVNLVFSPNLYASRNFDELCSLFDGVTGNCLIYDAEKIKTEADKGVDFGDFFEKDANGNFTGLTNQFTKMPFDGDVYVSVVTLDAAKSYADKNGVYCKNLKDKDKVKFCVSKNLTDDKCDKYDTIDYRIGTIDKNKVLFEPFSVSLPDAFDRVTFMVSYKPSKEFGIGSGVGSIFTTIQDLQKKKADKTITDAEKTELENALNKIDKIQQIQDALGVPVSDDGVFRVCKSTFFTVRPASFTIVKPTGKKVTDEMYKTALNGFDKFAKLVNFSGTGDITRGNNAISNDKILRIAGDYKENKDVMYKIYPQSYLNNPVVNYYHIFGGDFNNRISLRGGLDLSDFGKYKKIINTKTGKLETTKITKDVVNDDVIIEDKNALVPFISNECVKHMDSTAFYGLKDGRVNVISSKGLSNDSCNKAIQYRNFKFNGRKYKYEGSGIDLNVKADCADRYRFGGDTVLGSRIWDINGVPLKIQFDLRNLQSSIDDDGQVSNAEKKKARINRSWRYLLDQINGGVSSRDSRPGFISIPSASRDGKSNGTDAKDLKDEMFNYFNVGDVKVNIVDNTFTRQDQQWIKSISTNKRRPDRGPLCVLNSTSNAHTKASDENGYIKPGMVGCDTTMADNKFLVLRYQPKKIDVSISDLQNKNSIPNTKGFTYYNEPFTELKTFDYDRKDISSVNNAVVDAENTQLANLNIFAMALIDDNVFDSIDANGVTLASLYDGTVIRGHVLSGSTADIPYDVPRCGFSNNINFSLLFDPFADVNDDRHTANAGLTTQVSRNQTICYGYDGIGNCLNITTPNFTQMSKEECEKTGNFDIRCMMSVSRVNKSNILQSNFPAESKPFAYPIQNAISYYSDSLTNNFNINSFRTANASGIYSNKSSDYTILARAFNNGVINNKPVVYMNFDRPQKVEKNNFDGQFPVFLTIEDFALENLHIADRLKTPSFDTDYDLVNIDKNKLISSPGTFTGAPFDKSNGYESIKIGKGAEISSMSLGAYAQQYFRTACPASPVACEKAASKNIAKTEFLRQNQPYALFVYGALHLDDAIKPGIVSLKHGGEKNYPYDRVKYEIETKTNPDGLEKNLYSVVFCNKINNCTGIPNKIAGYGVTNTLFTELAADRNFPTSGKIGNRYMVNIFDNNNVDVFEKYPWAGRTTNNPQTNQNPRATESLVTVNSIMNRGVESINIGYDKDNDKGEKEIRFMVRPWLEFANENDRYLFINSGDFLGKNARPQYFNAFNIEVFSINGNWGGEGSIKGIDSKKSVETNKENSDYVGSFSGADKENKFKHEPKGIDKDGIKRRRMDW</sequence>
<evidence type="ECO:0000313" key="3">
    <source>
        <dbReference type="EMBL" id="ABS51148.1"/>
    </source>
</evidence>
<organism evidence="3 4">
    <name type="scientific">Campylobacter hominis (strain ATCC BAA-381 / DSM 21671 / CCUG 45161 / LMG 19568 / NCTC 13146 / CH001A)</name>
    <dbReference type="NCBI Taxonomy" id="360107"/>
    <lineage>
        <taxon>Bacteria</taxon>
        <taxon>Pseudomonadati</taxon>
        <taxon>Campylobacterota</taxon>
        <taxon>Epsilonproteobacteria</taxon>
        <taxon>Campylobacterales</taxon>
        <taxon>Campylobacteraceae</taxon>
        <taxon>Campylobacter</taxon>
    </lineage>
</organism>
<dbReference type="RefSeq" id="WP_012108606.1">
    <property type="nucleotide sequence ID" value="NC_009714.1"/>
</dbReference>
<keyword evidence="2" id="KW-0732">Signal</keyword>
<dbReference type="EMBL" id="CP000776">
    <property type="protein sequence ID" value="ABS51148.1"/>
    <property type="molecule type" value="Genomic_DNA"/>
</dbReference>
<dbReference type="Proteomes" id="UP000002407">
    <property type="component" value="Chromosome"/>
</dbReference>
<feature type="region of interest" description="Disordered" evidence="1">
    <location>
        <begin position="2223"/>
        <end position="2247"/>
    </location>
</feature>
<proteinExistence type="predicted"/>
<feature type="region of interest" description="Disordered" evidence="1">
    <location>
        <begin position="890"/>
        <end position="913"/>
    </location>
</feature>
<evidence type="ECO:0000256" key="1">
    <source>
        <dbReference type="SAM" id="MobiDB-lite"/>
    </source>
</evidence>
<keyword evidence="4" id="KW-1185">Reference proteome</keyword>
<evidence type="ECO:0000313" key="4">
    <source>
        <dbReference type="Proteomes" id="UP000002407"/>
    </source>
</evidence>
<dbReference type="HOGENOM" id="CLU_226063_0_0_7"/>
<protein>
    <submittedName>
        <fullName evidence="3">Uncharacterized protein</fullName>
    </submittedName>
</protein>
<feature type="chain" id="PRO_5002709856" evidence="2">
    <location>
        <begin position="21"/>
        <end position="3010"/>
    </location>
</feature>
<gene>
    <name evidence="3" type="ordered locus">CHAB381_0739</name>
</gene>
<name>A7I1C7_CAMHC</name>
<dbReference type="KEGG" id="cha:CHAB381_0739"/>
<feature type="compositionally biased region" description="Polar residues" evidence="1">
    <location>
        <begin position="894"/>
        <end position="908"/>
    </location>
</feature>
<feature type="compositionally biased region" description="Basic and acidic residues" evidence="1">
    <location>
        <begin position="2985"/>
        <end position="3010"/>
    </location>
</feature>
<dbReference type="STRING" id="360107.CHAB381_0739"/>
<feature type="region of interest" description="Disordered" evidence="1">
    <location>
        <begin position="2974"/>
        <end position="3010"/>
    </location>
</feature>
<evidence type="ECO:0000256" key="2">
    <source>
        <dbReference type="SAM" id="SignalP"/>
    </source>
</evidence>
<reference evidence="4" key="1">
    <citation type="submission" date="2007-07" db="EMBL/GenBank/DDBJ databases">
        <title>Complete genome sequence of Campylobacter hominis ATCC BAA-381, a commensal isolated from the human gastrointestinal tract.</title>
        <authorList>
            <person name="Fouts D.E."/>
            <person name="Mongodin E.F."/>
            <person name="Puiu D."/>
            <person name="Sebastian Y."/>
            <person name="Miller W.G."/>
            <person name="Mandrell R.E."/>
            <person name="Nelson K.E."/>
        </authorList>
    </citation>
    <scope>NUCLEOTIDE SEQUENCE [LARGE SCALE GENOMIC DNA]</scope>
    <source>
        <strain evidence="4">ATCC BAA-381 / LMG 19568 / NCTC 13146 / CH001A</strain>
    </source>
</reference>
<feature type="signal peptide" evidence="2">
    <location>
        <begin position="1"/>
        <end position="20"/>
    </location>
</feature>
<accession>A7I1C7</accession>